<dbReference type="EMBL" id="CP090032">
    <property type="protein sequence ID" value="UPK92580.1"/>
    <property type="molecule type" value="Genomic_DNA"/>
</dbReference>
<protein>
    <submittedName>
        <fullName evidence="1">Uncharacterized protein</fullName>
    </submittedName>
</protein>
<dbReference type="Proteomes" id="UP000830768">
    <property type="component" value="Chromosome 3"/>
</dbReference>
<proteinExistence type="predicted"/>
<name>A0ACD3YUG0_FUSSC</name>
<sequence length="130" mass="14258">MSKQPVRTSTAPDPMPRVFPQAVVANGLVYCSGNISMDETNHLIEGDVKAHTHQIIKNLSEVLKAAGSSLDKIVKINIYLADFGDFDQVNEVYCQYFKAPNLPSRTCVCVKSLPFNTDIEVECTALVGPE</sequence>
<accession>A0ACD3YUG0</accession>
<gene>
    <name evidence="1" type="ORF">LCI18_003515</name>
</gene>
<reference evidence="1" key="1">
    <citation type="submission" date="2021-11" db="EMBL/GenBank/DDBJ databases">
        <title>Fusarium solani-melongenae Genome sequencing and assembly.</title>
        <authorList>
            <person name="Xie S."/>
            <person name="Huang L."/>
            <person name="Zhang X."/>
        </authorList>
    </citation>
    <scope>NUCLEOTIDE SEQUENCE</scope>
    <source>
        <strain evidence="1">CRI 24-3</strain>
    </source>
</reference>
<evidence type="ECO:0000313" key="1">
    <source>
        <dbReference type="EMBL" id="UPK92580.1"/>
    </source>
</evidence>
<organism evidence="1 2">
    <name type="scientific">Fusarium solani subsp. cucurbitae</name>
    <name type="common">Neocosmosporum cucurbitae</name>
    <dbReference type="NCBI Taxonomy" id="2747967"/>
    <lineage>
        <taxon>Eukaryota</taxon>
        <taxon>Fungi</taxon>
        <taxon>Dikarya</taxon>
        <taxon>Ascomycota</taxon>
        <taxon>Pezizomycotina</taxon>
        <taxon>Sordariomycetes</taxon>
        <taxon>Hypocreomycetidae</taxon>
        <taxon>Hypocreales</taxon>
        <taxon>Nectriaceae</taxon>
        <taxon>Fusarium</taxon>
        <taxon>Fusarium solani species complex</taxon>
    </lineage>
</organism>
<evidence type="ECO:0000313" key="2">
    <source>
        <dbReference type="Proteomes" id="UP000830768"/>
    </source>
</evidence>
<keyword evidence="2" id="KW-1185">Reference proteome</keyword>